<evidence type="ECO:0000256" key="1">
    <source>
        <dbReference type="ARBA" id="ARBA00004651"/>
    </source>
</evidence>
<reference evidence="8 9" key="1">
    <citation type="submission" date="2019-07" db="EMBL/GenBank/DDBJ databases">
        <title>The draft genome sequence of Vibrio algivorus M1486.</title>
        <authorList>
            <person name="Meng X."/>
        </authorList>
    </citation>
    <scope>NUCLEOTIDE SEQUENCE [LARGE SCALE GENOMIC DNA]</scope>
    <source>
        <strain evidence="8 9">M1486</strain>
    </source>
</reference>
<dbReference type="GO" id="GO:0016740">
    <property type="term" value="F:transferase activity"/>
    <property type="evidence" value="ECO:0007669"/>
    <property type="project" value="UniProtKB-KW"/>
</dbReference>
<protein>
    <submittedName>
        <fullName evidence="8">Sulfatase-like hydrolase/transferase</fullName>
    </submittedName>
</protein>
<dbReference type="AlphaFoldDB" id="A0A557P5P5"/>
<feature type="domain" description="Sulfatase N-terminal" evidence="7">
    <location>
        <begin position="282"/>
        <end position="572"/>
    </location>
</feature>
<sequence>MSKTHFLHNIKNFFVLVLTATIILMCSRFWFLLKITDLPSILQHKQDFLLSMITGFRFDIKVAVIAYSPIFLFGSLCALANSIYLKFLKFKTYYVALITFLLISISIGNYYFYTTYGTYYDVFMFAFLNEEKQAVMTSMWQDYPIISSVFASVFFTYIITKVATHFSKSQLKSPTSNATPSNNTVIVTSVLSLIAIIILARGSIGAFPLGRYDANVSTFSPLNIVTPNAFMAIDWARKDYQNQTVLKPVAENDLKQAMERVIGQSTPIYKTPKNAYLESNHPNVVLALMESMGTNFLVDDDARANDLLGNLRPHFSQDFLFTRFQAGTSGTWDSIMMMLTQSNTSNISQSAYKKVKLESLATLPYSRAGYEVSFVYAGASTWRNSKQYLLHQGFDHFYDHDDVLKQFPEAKLTDGEWGLADEYAFKFTQHLLDNSEKPQMIFIMSLTNHPPFKLPSSYETKPTSLSSRLKALAMNEHSETLLSEQTYQYASNSLGNFISNIKQDSKLGSNTIIAASGDHHMRNMNMDMKSEYAISYAVPFYLHVPEDILKNVPHIYDGKRIGSHRDIFPTLYHFSLSNQNYISLGGQNLLGQKVDNIGFNQNRVITENGAYDRDRPQDLYQWQEDALHTKDEPVKNPMPNFSREYSQLQSMYIRYLINKS</sequence>
<feature type="transmembrane region" description="Helical" evidence="6">
    <location>
        <begin position="12"/>
        <end position="33"/>
    </location>
</feature>
<evidence type="ECO:0000259" key="7">
    <source>
        <dbReference type="Pfam" id="PF00884"/>
    </source>
</evidence>
<keyword evidence="5 6" id="KW-0472">Membrane</keyword>
<keyword evidence="8" id="KW-0378">Hydrolase</keyword>
<accession>A0A557P5P5</accession>
<keyword evidence="4 6" id="KW-1133">Transmembrane helix</keyword>
<keyword evidence="3 6" id="KW-0812">Transmembrane</keyword>
<keyword evidence="2" id="KW-1003">Cell membrane</keyword>
<dbReference type="InterPro" id="IPR017850">
    <property type="entry name" value="Alkaline_phosphatase_core_sf"/>
</dbReference>
<dbReference type="InterPro" id="IPR050448">
    <property type="entry name" value="OpgB/LTA_synthase_biosynth"/>
</dbReference>
<organism evidence="8 9">
    <name type="scientific">Vibrio algivorus</name>
    <dbReference type="NCBI Taxonomy" id="1667024"/>
    <lineage>
        <taxon>Bacteria</taxon>
        <taxon>Pseudomonadati</taxon>
        <taxon>Pseudomonadota</taxon>
        <taxon>Gammaproteobacteria</taxon>
        <taxon>Vibrionales</taxon>
        <taxon>Vibrionaceae</taxon>
        <taxon>Vibrio</taxon>
    </lineage>
</organism>
<name>A0A557P5P5_9VIBR</name>
<dbReference type="Proteomes" id="UP000319828">
    <property type="component" value="Unassembled WGS sequence"/>
</dbReference>
<dbReference type="Pfam" id="PF00884">
    <property type="entry name" value="Sulfatase"/>
    <property type="match status" value="1"/>
</dbReference>
<evidence type="ECO:0000256" key="5">
    <source>
        <dbReference type="ARBA" id="ARBA00023136"/>
    </source>
</evidence>
<dbReference type="OrthoDB" id="9760224at2"/>
<dbReference type="Gene3D" id="3.40.720.10">
    <property type="entry name" value="Alkaline Phosphatase, subunit A"/>
    <property type="match status" value="1"/>
</dbReference>
<feature type="transmembrane region" description="Helical" evidence="6">
    <location>
        <begin position="185"/>
        <end position="209"/>
    </location>
</feature>
<evidence type="ECO:0000313" key="9">
    <source>
        <dbReference type="Proteomes" id="UP000319828"/>
    </source>
</evidence>
<evidence type="ECO:0000256" key="3">
    <source>
        <dbReference type="ARBA" id="ARBA00022692"/>
    </source>
</evidence>
<dbReference type="CDD" id="cd16015">
    <property type="entry name" value="LTA_synthase"/>
    <property type="match status" value="1"/>
</dbReference>
<dbReference type="SUPFAM" id="SSF53649">
    <property type="entry name" value="Alkaline phosphatase-like"/>
    <property type="match status" value="1"/>
</dbReference>
<dbReference type="EMBL" id="VMKJ01000020">
    <property type="protein sequence ID" value="TVO35947.1"/>
    <property type="molecule type" value="Genomic_DNA"/>
</dbReference>
<dbReference type="GO" id="GO:0005886">
    <property type="term" value="C:plasma membrane"/>
    <property type="evidence" value="ECO:0007669"/>
    <property type="project" value="UniProtKB-SubCell"/>
</dbReference>
<evidence type="ECO:0000256" key="6">
    <source>
        <dbReference type="SAM" id="Phobius"/>
    </source>
</evidence>
<dbReference type="PANTHER" id="PTHR47371:SF3">
    <property type="entry name" value="PHOSPHOGLYCEROL TRANSFERASE I"/>
    <property type="match status" value="1"/>
</dbReference>
<feature type="transmembrane region" description="Helical" evidence="6">
    <location>
        <begin position="60"/>
        <end position="80"/>
    </location>
</feature>
<evidence type="ECO:0000256" key="2">
    <source>
        <dbReference type="ARBA" id="ARBA00022475"/>
    </source>
</evidence>
<proteinExistence type="predicted"/>
<evidence type="ECO:0000313" key="8">
    <source>
        <dbReference type="EMBL" id="TVO35947.1"/>
    </source>
</evidence>
<comment type="caution">
    <text evidence="8">The sequence shown here is derived from an EMBL/GenBank/DDBJ whole genome shotgun (WGS) entry which is preliminary data.</text>
</comment>
<gene>
    <name evidence="8" type="ORF">FOF44_10545</name>
</gene>
<keyword evidence="8" id="KW-0808">Transferase</keyword>
<evidence type="ECO:0000256" key="4">
    <source>
        <dbReference type="ARBA" id="ARBA00022989"/>
    </source>
</evidence>
<dbReference type="GO" id="GO:0016787">
    <property type="term" value="F:hydrolase activity"/>
    <property type="evidence" value="ECO:0007669"/>
    <property type="project" value="UniProtKB-KW"/>
</dbReference>
<dbReference type="PANTHER" id="PTHR47371">
    <property type="entry name" value="LIPOTEICHOIC ACID SYNTHASE"/>
    <property type="match status" value="1"/>
</dbReference>
<feature type="transmembrane region" description="Helical" evidence="6">
    <location>
        <begin position="92"/>
        <end position="113"/>
    </location>
</feature>
<feature type="transmembrane region" description="Helical" evidence="6">
    <location>
        <begin position="145"/>
        <end position="164"/>
    </location>
</feature>
<comment type="subcellular location">
    <subcellularLocation>
        <location evidence="1">Cell membrane</location>
        <topology evidence="1">Multi-pass membrane protein</topology>
    </subcellularLocation>
</comment>
<dbReference type="InterPro" id="IPR000917">
    <property type="entry name" value="Sulfatase_N"/>
</dbReference>